<dbReference type="EMBL" id="CCEJ010000005">
    <property type="protein sequence ID" value="CDR34022.1"/>
    <property type="molecule type" value="Genomic_DNA"/>
</dbReference>
<dbReference type="AlphaFoldDB" id="A0A090CYY7"/>
<dbReference type="OrthoDB" id="21069at2"/>
<keyword evidence="1" id="KW-0175">Coiled coil</keyword>
<protein>
    <submittedName>
        <fullName evidence="5">Type III secreted protein SctW</fullName>
    </submittedName>
</protein>
<feature type="region of interest" description="Disordered" evidence="2">
    <location>
        <begin position="370"/>
        <end position="400"/>
    </location>
</feature>
<keyword evidence="6" id="KW-1185">Reference proteome</keyword>
<dbReference type="Pfam" id="PF22342">
    <property type="entry name" value="T3SS_CopN_3rd"/>
    <property type="match status" value="1"/>
</dbReference>
<dbReference type="SUPFAM" id="SSF140591">
    <property type="entry name" value="Type III secretion system domain"/>
    <property type="match status" value="1"/>
</dbReference>
<feature type="domain" description="T3SS low calcium response E C-terminal helical" evidence="4">
    <location>
        <begin position="267"/>
        <end position="367"/>
    </location>
</feature>
<reference evidence="5" key="2">
    <citation type="submission" date="2014-09" db="EMBL/GenBank/DDBJ databases">
        <title>Criblamydia sequanensis harbors a mega-plasmid encoding arsenite resistance.</title>
        <authorList>
            <person name="Bertelli C."/>
            <person name="Goesmann A."/>
            <person name="Greub G."/>
        </authorList>
    </citation>
    <scope>NUCLEOTIDE SEQUENCE [LARGE SCALE GENOMIC DNA]</scope>
    <source>
        <strain evidence="5">CRIB-18</strain>
    </source>
</reference>
<dbReference type="InterPro" id="IPR038347">
    <property type="entry name" value="TyeA_sf"/>
</dbReference>
<feature type="coiled-coil region" evidence="1">
    <location>
        <begin position="76"/>
        <end position="103"/>
    </location>
</feature>
<feature type="domain" description="Hypersensitivity response secretion-like HrpJ" evidence="3">
    <location>
        <begin position="68"/>
        <end position="215"/>
    </location>
</feature>
<name>A0A090CYY7_9BACT</name>
<dbReference type="InterPro" id="IPR010812">
    <property type="entry name" value="HrpJ-like"/>
</dbReference>
<gene>
    <name evidence="5" type="primary">sctW</name>
    <name evidence="5" type="ORF">CSEC_1199</name>
</gene>
<dbReference type="Gene3D" id="1.10.150.630">
    <property type="match status" value="1"/>
</dbReference>
<dbReference type="GO" id="GO:0019867">
    <property type="term" value="C:outer membrane"/>
    <property type="evidence" value="ECO:0007669"/>
    <property type="project" value="InterPro"/>
</dbReference>
<evidence type="ECO:0000259" key="4">
    <source>
        <dbReference type="Pfam" id="PF22342"/>
    </source>
</evidence>
<evidence type="ECO:0000313" key="6">
    <source>
        <dbReference type="Proteomes" id="UP000031552"/>
    </source>
</evidence>
<dbReference type="RefSeq" id="WP_041017579.1">
    <property type="nucleotide sequence ID" value="NZ_CCEJ010000005.1"/>
</dbReference>
<feature type="compositionally biased region" description="Acidic residues" evidence="2">
    <location>
        <begin position="370"/>
        <end position="394"/>
    </location>
</feature>
<dbReference type="STRING" id="1437425.CSEC_1199"/>
<dbReference type="eggNOG" id="ENOG502ZBCA">
    <property type="taxonomic scope" value="Bacteria"/>
</dbReference>
<accession>A0A090CYY7</accession>
<dbReference type="Pfam" id="PF07201">
    <property type="entry name" value="HrpJ"/>
    <property type="match status" value="1"/>
</dbReference>
<dbReference type="Proteomes" id="UP000031552">
    <property type="component" value="Unassembled WGS sequence"/>
</dbReference>
<comment type="caution">
    <text evidence="5">The sequence shown here is derived from an EMBL/GenBank/DDBJ whole genome shotgun (WGS) entry which is preliminary data.</text>
</comment>
<organism evidence="5 6">
    <name type="scientific">Candidatus Criblamydia sequanensis CRIB-18</name>
    <dbReference type="NCBI Taxonomy" id="1437425"/>
    <lineage>
        <taxon>Bacteria</taxon>
        <taxon>Pseudomonadati</taxon>
        <taxon>Chlamydiota</taxon>
        <taxon>Chlamydiia</taxon>
        <taxon>Parachlamydiales</taxon>
        <taxon>Candidatus Criblamydiaceae</taxon>
        <taxon>Candidatus Criblamydia</taxon>
    </lineage>
</organism>
<proteinExistence type="predicted"/>
<evidence type="ECO:0000256" key="1">
    <source>
        <dbReference type="SAM" id="Coils"/>
    </source>
</evidence>
<dbReference type="Gene3D" id="1.20.1280.80">
    <property type="match status" value="1"/>
</dbReference>
<evidence type="ECO:0000313" key="5">
    <source>
        <dbReference type="EMBL" id="CDR34022.1"/>
    </source>
</evidence>
<dbReference type="GO" id="GO:0046903">
    <property type="term" value="P:secretion"/>
    <property type="evidence" value="ECO:0007669"/>
    <property type="project" value="InterPro"/>
</dbReference>
<sequence length="400" mass="46247">MTDMSAGRVNVTLEAMKQVASDEQLELRAEQITSKEAFQASLEAMVNPFARKMQPKRKTKAEQFGRVSRALQKGDKSESLEKIEQFKEKATDFERKNPELKAKILVLLRDQIKPGMSKEEILKKVQDFYQDVSLADEAFEYLEETAEGDLLQEVREARASLNDSHGREIAAGRNIGDLARQTENIGTPTSLRDLYRDITGNPREPNNLFQELSNLYSFKDLQKVIKFLFHALGTDMKAKGPSIPRGMLHRLMTETRTLQAILGVYRFFKGRMALMEKLFAQEGLKLPQRLNFELMAKQFMTLTGERYPSPDKVLKLAEKLGIEKWIIAKIIVFSQMRDAIREVAINQIYKSLQHRDELFQALIEALEDLEEDWEEEEEDEENEGDDEWEEEEESDDKKKK</sequence>
<reference evidence="5" key="1">
    <citation type="submission" date="2013-12" db="EMBL/GenBank/DDBJ databases">
        <authorList>
            <person name="Linke B."/>
        </authorList>
    </citation>
    <scope>NUCLEOTIDE SEQUENCE [LARGE SCALE GENOMIC DNA]</scope>
    <source>
        <strain evidence="5">CRIB-18</strain>
    </source>
</reference>
<evidence type="ECO:0000256" key="2">
    <source>
        <dbReference type="SAM" id="MobiDB-lite"/>
    </source>
</evidence>
<evidence type="ECO:0000259" key="3">
    <source>
        <dbReference type="Pfam" id="PF07201"/>
    </source>
</evidence>
<dbReference type="InterPro" id="IPR054556">
    <property type="entry name" value="T3SS_CopN_C"/>
</dbReference>